<dbReference type="OrthoDB" id="1700726at2759"/>
<dbReference type="SUPFAM" id="SSF56801">
    <property type="entry name" value="Acetyl-CoA synthetase-like"/>
    <property type="match status" value="1"/>
</dbReference>
<dbReference type="PANTHER" id="PTHR43272:SF83">
    <property type="entry name" value="ACYL-COA SYNTHETASE LONG-CHAIN, ISOFORM J"/>
    <property type="match status" value="1"/>
</dbReference>
<keyword evidence="7" id="KW-0812">Transmembrane</keyword>
<dbReference type="GO" id="GO:0005524">
    <property type="term" value="F:ATP binding"/>
    <property type="evidence" value="ECO:0007669"/>
    <property type="project" value="UniProtKB-KW"/>
</dbReference>
<dbReference type="InterPro" id="IPR020845">
    <property type="entry name" value="AMP-binding_CS"/>
</dbReference>
<feature type="transmembrane region" description="Helical" evidence="7">
    <location>
        <begin position="12"/>
        <end position="30"/>
    </location>
</feature>
<evidence type="ECO:0000256" key="5">
    <source>
        <dbReference type="ARBA" id="ARBA00036813"/>
    </source>
</evidence>
<sequence>MPKKLEDIDKWVLVLFFPIFVLDYILSLILTPPKQDLSEKKSVAVGDATETHGAPRRNPASPNEFISILMGNTTVYEMIQMGVKKNGDRVAMKHFQFLGMKKLKETDRFPSKIFNYDDPDTMVQVTYKQLGENLTNFGKGLREIGMEPQPPHSNQEEFEKATGKFSLVIFEDTCKEWTTAMQGAMAQSMVVATCYATLGHDAVVGAVNETQASTLFVNWKQVESFYKVADSMPTLTTIIASTHEMPKDAKIWSPPEDDNGKVQIVSYLDVIEKGKTSEYEATPPKPSDIAVIMYTSGSTGKPKGVVMKHSNLVAGLAGMVTNVHVRESQETFVSYLPLAHILALQVETILLTMGATLCYTDARQIAKTMPLFSPTIFVGVPKVWELLQGGLQKQMDKAPAALKTVFDVLLAWKMDMLKKDMDTPVSNKFFGVISTKVFGRDRIEFGVTGGGPMSASLQLFCRAVFNCPIIQGYALTETCAGGCFQATSDQRSGIVGPPMPCVEIILQSEPEFKDSGGLPYLHTDTKGAKGEAVIGRGEICFRGPSITAGYYKNKEKTAEDYDADGFFHTGDIGQFTADGAIQIVDRKKNLVKLKGGEYVAVEAMETAFATSPYVTNLCVIANGDLDGPLAIACTDNQALEKWATESGIKFDSVNELPDKPEVRKEVVRSFVAGGKEAGLGKLELRIKDCALITDVIWMPGNGLTASMKLDRKKIYDIHDKELNEMYKRNGVTISS</sequence>
<keyword evidence="4" id="KW-0067">ATP-binding</keyword>
<dbReference type="GO" id="GO:0004467">
    <property type="term" value="F:long-chain fatty acid-CoA ligase activity"/>
    <property type="evidence" value="ECO:0007669"/>
    <property type="project" value="UniProtKB-EC"/>
</dbReference>
<protein>
    <submittedName>
        <fullName evidence="9">Chain acyl-CoA synthetase 9, chloroplastic</fullName>
    </submittedName>
</protein>
<evidence type="ECO:0000313" key="9">
    <source>
        <dbReference type="EMBL" id="CAB9509557.1"/>
    </source>
</evidence>
<dbReference type="Gene3D" id="3.40.50.12780">
    <property type="entry name" value="N-terminal domain of ligase-like"/>
    <property type="match status" value="1"/>
</dbReference>
<keyword evidence="7" id="KW-0472">Membrane</keyword>
<feature type="region of interest" description="Disordered" evidence="6">
    <location>
        <begin position="41"/>
        <end position="62"/>
    </location>
</feature>
<evidence type="ECO:0000313" key="10">
    <source>
        <dbReference type="Proteomes" id="UP001153069"/>
    </source>
</evidence>
<evidence type="ECO:0000256" key="6">
    <source>
        <dbReference type="SAM" id="MobiDB-lite"/>
    </source>
</evidence>
<keyword evidence="3" id="KW-0547">Nucleotide-binding</keyword>
<dbReference type="GO" id="GO:0016020">
    <property type="term" value="C:membrane"/>
    <property type="evidence" value="ECO:0007669"/>
    <property type="project" value="TreeGrafter"/>
</dbReference>
<evidence type="ECO:0000256" key="2">
    <source>
        <dbReference type="ARBA" id="ARBA00022598"/>
    </source>
</evidence>
<keyword evidence="2" id="KW-0436">Ligase</keyword>
<evidence type="ECO:0000256" key="3">
    <source>
        <dbReference type="ARBA" id="ARBA00022741"/>
    </source>
</evidence>
<comment type="similarity">
    <text evidence="1">Belongs to the ATP-dependent AMP-binding enzyme family.</text>
</comment>
<dbReference type="InterPro" id="IPR000873">
    <property type="entry name" value="AMP-dep_synth/lig_dom"/>
</dbReference>
<organism evidence="9 10">
    <name type="scientific">Seminavis robusta</name>
    <dbReference type="NCBI Taxonomy" id="568900"/>
    <lineage>
        <taxon>Eukaryota</taxon>
        <taxon>Sar</taxon>
        <taxon>Stramenopiles</taxon>
        <taxon>Ochrophyta</taxon>
        <taxon>Bacillariophyta</taxon>
        <taxon>Bacillariophyceae</taxon>
        <taxon>Bacillariophycidae</taxon>
        <taxon>Naviculales</taxon>
        <taxon>Naviculaceae</taxon>
        <taxon>Seminavis</taxon>
    </lineage>
</organism>
<dbReference type="Proteomes" id="UP001153069">
    <property type="component" value="Unassembled WGS sequence"/>
</dbReference>
<dbReference type="InterPro" id="IPR042099">
    <property type="entry name" value="ANL_N_sf"/>
</dbReference>
<dbReference type="EMBL" id="CAICTM010000393">
    <property type="protein sequence ID" value="CAB9509557.1"/>
    <property type="molecule type" value="Genomic_DNA"/>
</dbReference>
<proteinExistence type="inferred from homology"/>
<keyword evidence="7" id="KW-1133">Transmembrane helix</keyword>
<accession>A0A9N8DVV2</accession>
<evidence type="ECO:0000259" key="8">
    <source>
        <dbReference type="Pfam" id="PF00501"/>
    </source>
</evidence>
<evidence type="ECO:0000256" key="4">
    <source>
        <dbReference type="ARBA" id="ARBA00022840"/>
    </source>
</evidence>
<dbReference type="PROSITE" id="PS00455">
    <property type="entry name" value="AMP_BINDING"/>
    <property type="match status" value="1"/>
</dbReference>
<dbReference type="GO" id="GO:0005783">
    <property type="term" value="C:endoplasmic reticulum"/>
    <property type="evidence" value="ECO:0007669"/>
    <property type="project" value="TreeGrafter"/>
</dbReference>
<gene>
    <name evidence="9" type="ORF">SEMRO_394_G133910.1</name>
</gene>
<comment type="catalytic activity">
    <reaction evidence="5">
        <text>a long-chain fatty acid + ATP + CoA = a long-chain fatty acyl-CoA + AMP + diphosphate</text>
        <dbReference type="Rhea" id="RHEA:15421"/>
        <dbReference type="ChEBI" id="CHEBI:30616"/>
        <dbReference type="ChEBI" id="CHEBI:33019"/>
        <dbReference type="ChEBI" id="CHEBI:57287"/>
        <dbReference type="ChEBI" id="CHEBI:57560"/>
        <dbReference type="ChEBI" id="CHEBI:83139"/>
        <dbReference type="ChEBI" id="CHEBI:456215"/>
        <dbReference type="EC" id="6.2.1.3"/>
    </reaction>
</comment>
<dbReference type="AlphaFoldDB" id="A0A9N8DVV2"/>
<evidence type="ECO:0000256" key="7">
    <source>
        <dbReference type="SAM" id="Phobius"/>
    </source>
</evidence>
<evidence type="ECO:0000256" key="1">
    <source>
        <dbReference type="ARBA" id="ARBA00006432"/>
    </source>
</evidence>
<comment type="caution">
    <text evidence="9">The sequence shown here is derived from an EMBL/GenBank/DDBJ whole genome shotgun (WGS) entry which is preliminary data.</text>
</comment>
<dbReference type="PANTHER" id="PTHR43272">
    <property type="entry name" value="LONG-CHAIN-FATTY-ACID--COA LIGASE"/>
    <property type="match status" value="1"/>
</dbReference>
<dbReference type="Pfam" id="PF00501">
    <property type="entry name" value="AMP-binding"/>
    <property type="match status" value="1"/>
</dbReference>
<feature type="domain" description="AMP-dependent synthetase/ligase" evidence="8">
    <location>
        <begin position="108"/>
        <end position="551"/>
    </location>
</feature>
<reference evidence="9" key="1">
    <citation type="submission" date="2020-06" db="EMBL/GenBank/DDBJ databases">
        <authorList>
            <consortium name="Plant Systems Biology data submission"/>
        </authorList>
    </citation>
    <scope>NUCLEOTIDE SEQUENCE</scope>
    <source>
        <strain evidence="9">D6</strain>
    </source>
</reference>
<name>A0A9N8DVV2_9STRA</name>
<keyword evidence="10" id="KW-1185">Reference proteome</keyword>